<sequence length="66" mass="7606">MQKPPRSSKCVQMPFFLDVNDLPDEIKIDEVFSVNNLKYILTKVKRNVSVLGDSEKEEVIVLKQVL</sequence>
<gene>
    <name evidence="1" type="ORF">EHP00_1592</name>
</gene>
<evidence type="ECO:0000313" key="1">
    <source>
        <dbReference type="EMBL" id="OQS55210.1"/>
    </source>
</evidence>
<protein>
    <submittedName>
        <fullName evidence="1">Uncharacterized protein</fullName>
    </submittedName>
</protein>
<comment type="caution">
    <text evidence="1">The sequence shown here is derived from an EMBL/GenBank/DDBJ whole genome shotgun (WGS) entry which is preliminary data.</text>
</comment>
<dbReference type="AlphaFoldDB" id="A0A1W0E7I3"/>
<organism evidence="1 2">
    <name type="scientific">Ecytonucleospora hepatopenaei</name>
    <dbReference type="NCBI Taxonomy" id="646526"/>
    <lineage>
        <taxon>Eukaryota</taxon>
        <taxon>Fungi</taxon>
        <taxon>Fungi incertae sedis</taxon>
        <taxon>Microsporidia</taxon>
        <taxon>Enterocytozoonidae</taxon>
        <taxon>Ecytonucleospora</taxon>
    </lineage>
</organism>
<name>A0A1W0E7I3_9MICR</name>
<reference evidence="1 2" key="1">
    <citation type="journal article" date="2017" name="Environ. Microbiol.">
        <title>Decay of the glycolytic pathway and adaptation to intranuclear parasitism within Enterocytozoonidae microsporidia.</title>
        <authorList>
            <person name="Wiredu Boakye D."/>
            <person name="Jaroenlak P."/>
            <person name="Prachumwat A."/>
            <person name="Williams T.A."/>
            <person name="Bateman K.S."/>
            <person name="Itsathitphaisarn O."/>
            <person name="Sritunyalucksana K."/>
            <person name="Paszkiewicz K.H."/>
            <person name="Moore K.A."/>
            <person name="Stentiford G.D."/>
            <person name="Williams B.A."/>
        </authorList>
    </citation>
    <scope>NUCLEOTIDE SEQUENCE [LARGE SCALE GENOMIC DNA]</scope>
    <source>
        <strain evidence="1 2">TH1</strain>
    </source>
</reference>
<dbReference type="EMBL" id="MNPJ01000013">
    <property type="protein sequence ID" value="OQS55210.1"/>
    <property type="molecule type" value="Genomic_DNA"/>
</dbReference>
<keyword evidence="2" id="KW-1185">Reference proteome</keyword>
<dbReference type="Proteomes" id="UP000192758">
    <property type="component" value="Unassembled WGS sequence"/>
</dbReference>
<accession>A0A1W0E7I3</accession>
<evidence type="ECO:0000313" key="2">
    <source>
        <dbReference type="Proteomes" id="UP000192758"/>
    </source>
</evidence>
<proteinExistence type="predicted"/>
<dbReference type="VEuPathDB" id="MicrosporidiaDB:EHP00_1592"/>